<feature type="transmembrane region" description="Helical" evidence="1">
    <location>
        <begin position="28"/>
        <end position="50"/>
    </location>
</feature>
<dbReference type="Proteomes" id="UP000598120">
    <property type="component" value="Unassembled WGS sequence"/>
</dbReference>
<dbReference type="RefSeq" id="WP_188606344.1">
    <property type="nucleotide sequence ID" value="NZ_BMIC01000004.1"/>
</dbReference>
<keyword evidence="1" id="KW-0812">Transmembrane</keyword>
<proteinExistence type="predicted"/>
<keyword evidence="1" id="KW-1133">Transmembrane helix</keyword>
<feature type="transmembrane region" description="Helical" evidence="1">
    <location>
        <begin position="62"/>
        <end position="81"/>
    </location>
</feature>
<accession>A0A8J2XAD0</accession>
<reference evidence="2 3" key="1">
    <citation type="journal article" date="2014" name="Int. J. Syst. Evol. Microbiol.">
        <title>Complete genome sequence of Corynebacterium casei LMG S-19264T (=DSM 44701T), isolated from a smear-ripened cheese.</title>
        <authorList>
            <consortium name="US DOE Joint Genome Institute (JGI-PGF)"/>
            <person name="Walter F."/>
            <person name="Albersmeier A."/>
            <person name="Kalinowski J."/>
            <person name="Ruckert C."/>
        </authorList>
    </citation>
    <scope>NUCLEOTIDE SEQUENCE [LARGE SCALE GENOMIC DNA]</scope>
    <source>
        <strain evidence="2 3">CGMCC 1.15295</strain>
    </source>
</reference>
<feature type="transmembrane region" description="Helical" evidence="1">
    <location>
        <begin position="101"/>
        <end position="121"/>
    </location>
</feature>
<name>A0A8J2XAD0_9FLAO</name>
<evidence type="ECO:0000313" key="2">
    <source>
        <dbReference type="EMBL" id="GFZ89348.1"/>
    </source>
</evidence>
<comment type="caution">
    <text evidence="2">The sequence shown here is derived from an EMBL/GenBank/DDBJ whole genome shotgun (WGS) entry which is preliminary data.</text>
</comment>
<sequence length="124" mass="14723">MSFFDTLFFNVFNYYKNSRFKKSAINIALYYITIVQGSLLLLLGVFFSEFFNQMNVITMSSIKAWILYVITVVILLFKNWIQYSGKRRNILNAKQKRKSGYSIWTLWLIPIICVFLSILMLKVF</sequence>
<dbReference type="EMBL" id="BMIC01000004">
    <property type="protein sequence ID" value="GFZ89348.1"/>
    <property type="molecule type" value="Genomic_DNA"/>
</dbReference>
<keyword evidence="1" id="KW-0472">Membrane</keyword>
<dbReference type="AlphaFoldDB" id="A0A8J2XAD0"/>
<gene>
    <name evidence="2" type="ORF">GCM10011531_21090</name>
</gene>
<evidence type="ECO:0000256" key="1">
    <source>
        <dbReference type="SAM" id="Phobius"/>
    </source>
</evidence>
<keyword evidence="3" id="KW-1185">Reference proteome</keyword>
<evidence type="ECO:0000313" key="3">
    <source>
        <dbReference type="Proteomes" id="UP000598120"/>
    </source>
</evidence>
<protein>
    <submittedName>
        <fullName evidence="2">Uncharacterized protein</fullName>
    </submittedName>
</protein>
<organism evidence="2 3">
    <name type="scientific">Aquaticitalea lipolytica</name>
    <dbReference type="NCBI Taxonomy" id="1247562"/>
    <lineage>
        <taxon>Bacteria</taxon>
        <taxon>Pseudomonadati</taxon>
        <taxon>Bacteroidota</taxon>
        <taxon>Flavobacteriia</taxon>
        <taxon>Flavobacteriales</taxon>
        <taxon>Flavobacteriaceae</taxon>
        <taxon>Aquaticitalea</taxon>
    </lineage>
</organism>